<evidence type="ECO:0000256" key="4">
    <source>
        <dbReference type="ARBA" id="ARBA00004653"/>
    </source>
</evidence>
<evidence type="ECO:0000313" key="22">
    <source>
        <dbReference type="EMBL" id="QOU19813.1"/>
    </source>
</evidence>
<comment type="catalytic activity">
    <reaction evidence="18">
        <text>a 1,2-diacyl-sn-glycero-3-phospho-(1D-myo-inositol-3-phosphate)(in) = a 1,2-diacyl-sn-glycero-3-phospho-(1D-myo-inositol-3-phosphate)(out)</text>
        <dbReference type="Rhea" id="RHEA:67920"/>
        <dbReference type="ChEBI" id="CHEBI:58088"/>
    </reaction>
</comment>
<comment type="catalytic activity">
    <reaction evidence="16">
        <text>a 1,2-diacyl-sn-glycero-3-phospho-L-serine(in) = a 1,2-diacyl-sn-glycero-3-phospho-L-serine(out)</text>
        <dbReference type="Rhea" id="RHEA:38663"/>
        <dbReference type="ChEBI" id="CHEBI:57262"/>
    </reaction>
</comment>
<evidence type="ECO:0000256" key="18">
    <source>
        <dbReference type="ARBA" id="ARBA00024621"/>
    </source>
</evidence>
<evidence type="ECO:0000256" key="10">
    <source>
        <dbReference type="ARBA" id="ARBA00022989"/>
    </source>
</evidence>
<evidence type="ECO:0000256" key="15">
    <source>
        <dbReference type="ARBA" id="ARBA00023329"/>
    </source>
</evidence>
<keyword evidence="10 20" id="KW-1133">Transmembrane helix</keyword>
<dbReference type="KEGG" id="bbrx:BRETT_003967"/>
<dbReference type="GO" id="GO:0061709">
    <property type="term" value="P:reticulophagy"/>
    <property type="evidence" value="ECO:0007669"/>
    <property type="project" value="TreeGrafter"/>
</dbReference>
<comment type="similarity">
    <text evidence="5 20">Belongs to the ATG9 family.</text>
</comment>
<evidence type="ECO:0000256" key="12">
    <source>
        <dbReference type="ARBA" id="ARBA00023034"/>
    </source>
</evidence>
<sequence>MSDIGDLPKHTFLSRVFGVNQSSKEGANSRPLFNDDTQENNFGLDGFDESYPQDNDSGFTSHAFQSHTSIHSTESSDETDDEETGDAAHIDVSKLKAKNTVVKVANTKRPTDSESAGKSKLETRRKDYHVQSNQVPKNRLGQNRIPTSETEIESESEAEPGIHSEEDEEEGEEEEGIFRYNPQKEAIRKQLQSQFEEDNMVDLVPESLLLGNGNASESRTTHPSFRERLGRSIMEGIKETEESIGPSLSQMRSKVRTFAKNKLPKMSAIQQSYRRLPSENNTLDEVEMNGFGNSRARGNASSQRANGLAGKIPILSPMERALWIWANVTNLDLFFLDVYQYYTGNGFQCILLKRLSEMGVVVFIVVLTSYMGNCVDYSKLLSGKATKLSEVTIAQCHTKMGSGQKMLYIALFAIFSVRAFNGYRKLREYKGIKLFYNYLLGISDDELQTIGWPEIVRKIMILRDQNTNAVVSGNMAVDDNTEPTDLSSKKKLSAHDIANRLMRKDNYMIALFNKDILAQQLKIPGLNTYFLTKTMEWNLKLCIFDYLFDSEGQLKTSVMDEHSRLKMSQQLSKRFQLAGMLSVIITPPLVLYFLLYYFLRFFYQFKSDPGSMSTREFSPYAYWKLREFNELPHIFRKRLRLSVEGSNAYLNQFPKEKMDIVLRFVSFISGSFVALLACLTVLGHENFLNFELTEGRTVLFYMSAFGTLFTICRSALSDVNSVFDPEASLRYVAQFTHYLPRSWEGRYHSEAVRSEFCKLFNLKIVLVLKEIASLIMLPYFLYFRLPSASKRIVDFFREFSVHVDNIGYVCSFATFHFDNADRPTNIYLGKSDKWDKDNVINDYYASNDNKMVKSYLYFLESYGNGNLVGNHSKAPKLQHEIPSLAINSKKHNVSKDDGNNANAHFVNTNIPVQAQYQATTSSQNIHHRLSPGKQQVTAASIYSSGYPDQLEETTAGLSPDTKHYLKNMSNSYLLGDSFENSNTDYSHNHNNNGKGKLKNSGGVLALLNGVYKQPDKRAEPL</sequence>
<dbReference type="PANTHER" id="PTHR13038:SF10">
    <property type="entry name" value="AUTOPHAGY-RELATED PROTEIN 9"/>
    <property type="match status" value="1"/>
</dbReference>
<dbReference type="GO" id="GO:0034045">
    <property type="term" value="C:phagophore assembly site membrane"/>
    <property type="evidence" value="ECO:0007669"/>
    <property type="project" value="UniProtKB-SubCell"/>
</dbReference>
<dbReference type="GO" id="GO:0034497">
    <property type="term" value="P:protein localization to phagophore assembly site"/>
    <property type="evidence" value="ECO:0007669"/>
    <property type="project" value="TreeGrafter"/>
</dbReference>
<comment type="function">
    <text evidence="20">Phospholipid scramblase involved in autophagy. Cycles between the preautophagosomal structure/phagophore assembly site (PAS) and the cytoplasmic vesicle pool and supplies membrane for the growing autophagosome. Lipid scramblase activity plays a key role in preautophagosomal structure/phagophore assembly by distributing the phospholipids that arrive through ATG2 from the cytoplasmic to the luminal leaflet of the bilayer, thereby driving autophagosomal membrane expansion.</text>
</comment>
<evidence type="ECO:0000256" key="17">
    <source>
        <dbReference type="ARBA" id="ARBA00024615"/>
    </source>
</evidence>
<feature type="transmembrane region" description="Helical" evidence="20">
    <location>
        <begin position="764"/>
        <end position="782"/>
    </location>
</feature>
<organism evidence="22 23">
    <name type="scientific">Dekkera bruxellensis</name>
    <name type="common">Brettanomyces custersii</name>
    <dbReference type="NCBI Taxonomy" id="5007"/>
    <lineage>
        <taxon>Eukaryota</taxon>
        <taxon>Fungi</taxon>
        <taxon>Dikarya</taxon>
        <taxon>Ascomycota</taxon>
        <taxon>Saccharomycotina</taxon>
        <taxon>Pichiomycetes</taxon>
        <taxon>Pichiales</taxon>
        <taxon>Pichiaceae</taxon>
        <taxon>Brettanomyces</taxon>
    </lineage>
</organism>
<dbReference type="GO" id="GO:0005776">
    <property type="term" value="C:autophagosome"/>
    <property type="evidence" value="ECO:0007669"/>
    <property type="project" value="TreeGrafter"/>
</dbReference>
<dbReference type="GO" id="GO:0034727">
    <property type="term" value="P:piecemeal microautophagy of the nucleus"/>
    <property type="evidence" value="ECO:0007669"/>
    <property type="project" value="TreeGrafter"/>
</dbReference>
<evidence type="ECO:0000256" key="8">
    <source>
        <dbReference type="ARBA" id="ARBA00022553"/>
    </source>
</evidence>
<dbReference type="GO" id="GO:0006869">
    <property type="term" value="P:lipid transport"/>
    <property type="evidence" value="ECO:0007669"/>
    <property type="project" value="UniProtKB-KW"/>
</dbReference>
<dbReference type="OrthoDB" id="2020634at2759"/>
<proteinExistence type="inferred from homology"/>
<dbReference type="GO" id="GO:0000422">
    <property type="term" value="P:autophagy of mitochondrion"/>
    <property type="evidence" value="ECO:0007669"/>
    <property type="project" value="TreeGrafter"/>
</dbReference>
<dbReference type="GO" id="GO:0030659">
    <property type="term" value="C:cytoplasmic vesicle membrane"/>
    <property type="evidence" value="ECO:0007669"/>
    <property type="project" value="UniProtKB-SubCell"/>
</dbReference>
<keyword evidence="9 20" id="KW-0812">Transmembrane</keyword>
<feature type="compositionally biased region" description="Basic and acidic residues" evidence="21">
    <location>
        <begin position="109"/>
        <end position="129"/>
    </location>
</feature>
<evidence type="ECO:0000256" key="11">
    <source>
        <dbReference type="ARBA" id="ARBA00023006"/>
    </source>
</evidence>
<dbReference type="Pfam" id="PF04109">
    <property type="entry name" value="ATG9"/>
    <property type="match status" value="1"/>
</dbReference>
<gene>
    <name evidence="22" type="ORF">BRETT_003967</name>
</gene>
<dbReference type="GeneID" id="64575890"/>
<comment type="catalytic activity">
    <reaction evidence="17">
        <text>a 1,2-diacyl-sn-glycero-3-phosphoethanolamine(in) = a 1,2-diacyl-sn-glycero-3-phosphoethanolamine(out)</text>
        <dbReference type="Rhea" id="RHEA:38895"/>
        <dbReference type="ChEBI" id="CHEBI:64612"/>
    </reaction>
</comment>
<dbReference type="GO" id="GO:0005789">
    <property type="term" value="C:endoplasmic reticulum membrane"/>
    <property type="evidence" value="ECO:0007669"/>
    <property type="project" value="UniProtKB-SubCell"/>
</dbReference>
<dbReference type="AlphaFoldDB" id="A0A871R0U0"/>
<name>A0A871R0U0_DEKBR</name>
<reference evidence="22" key="1">
    <citation type="submission" date="2020-10" db="EMBL/GenBank/DDBJ databases">
        <authorList>
            <person name="Palmer J.M."/>
        </authorList>
    </citation>
    <scope>NUCLEOTIDE SEQUENCE</scope>
    <source>
        <strain evidence="22">UCD 2041</strain>
    </source>
</reference>
<protein>
    <recommendedName>
        <fullName evidence="6 20">Autophagy-related protein 9</fullName>
    </recommendedName>
</protein>
<keyword evidence="13 20" id="KW-0445">Lipid transport</keyword>
<feature type="transmembrane region" description="Helical" evidence="20">
    <location>
        <begin position="660"/>
        <end position="682"/>
    </location>
</feature>
<keyword evidence="14 20" id="KW-0472">Membrane</keyword>
<keyword evidence="12" id="KW-0333">Golgi apparatus</keyword>
<evidence type="ECO:0000256" key="2">
    <source>
        <dbReference type="ARBA" id="ARBA00004477"/>
    </source>
</evidence>
<evidence type="ECO:0000256" key="16">
    <source>
        <dbReference type="ARBA" id="ARBA00024479"/>
    </source>
</evidence>
<dbReference type="RefSeq" id="XP_041136306.1">
    <property type="nucleotide sequence ID" value="XM_041282467.1"/>
</dbReference>
<evidence type="ECO:0000256" key="21">
    <source>
        <dbReference type="SAM" id="MobiDB-lite"/>
    </source>
</evidence>
<evidence type="ECO:0000256" key="19">
    <source>
        <dbReference type="ARBA" id="ARBA00024631"/>
    </source>
</evidence>
<evidence type="ECO:0000256" key="1">
    <source>
        <dbReference type="ARBA" id="ARBA00004439"/>
    </source>
</evidence>
<evidence type="ECO:0000256" key="7">
    <source>
        <dbReference type="ARBA" id="ARBA00022448"/>
    </source>
</evidence>
<keyword evidence="7 20" id="KW-0813">Transport</keyword>
<evidence type="ECO:0000256" key="20">
    <source>
        <dbReference type="RuleBase" id="RU364027"/>
    </source>
</evidence>
<feature type="compositionally biased region" description="Acidic residues" evidence="21">
    <location>
        <begin position="165"/>
        <end position="175"/>
    </location>
</feature>
<dbReference type="PANTHER" id="PTHR13038">
    <property type="entry name" value="APG9 AUTOPHAGY 9"/>
    <property type="match status" value="1"/>
</dbReference>
<evidence type="ECO:0000256" key="9">
    <source>
        <dbReference type="ARBA" id="ARBA00022692"/>
    </source>
</evidence>
<keyword evidence="15" id="KW-0968">Cytoplasmic vesicle</keyword>
<feature type="compositionally biased region" description="Polar residues" evidence="21">
    <location>
        <begin position="52"/>
        <end position="67"/>
    </location>
</feature>
<feature type="transmembrane region" description="Helical" evidence="20">
    <location>
        <begin position="577"/>
        <end position="599"/>
    </location>
</feature>
<dbReference type="EMBL" id="CP063134">
    <property type="protein sequence ID" value="QOU19813.1"/>
    <property type="molecule type" value="Genomic_DNA"/>
</dbReference>
<dbReference type="InterPro" id="IPR007241">
    <property type="entry name" value="Autophagy-rel_prot_9"/>
</dbReference>
<comment type="catalytic activity">
    <reaction evidence="19">
        <text>a 1,2-diacyl-sn-glycero-3-phosphocholine(in) = a 1,2-diacyl-sn-glycero-3-phosphocholine(out)</text>
        <dbReference type="Rhea" id="RHEA:38571"/>
        <dbReference type="ChEBI" id="CHEBI:57643"/>
    </reaction>
</comment>
<feature type="compositionally biased region" description="Acidic residues" evidence="21">
    <location>
        <begin position="75"/>
        <end position="85"/>
    </location>
</feature>
<evidence type="ECO:0000256" key="13">
    <source>
        <dbReference type="ARBA" id="ARBA00023055"/>
    </source>
</evidence>
<feature type="transmembrane region" description="Helical" evidence="20">
    <location>
        <begin position="698"/>
        <end position="716"/>
    </location>
</feature>
<evidence type="ECO:0000256" key="14">
    <source>
        <dbReference type="ARBA" id="ARBA00023136"/>
    </source>
</evidence>
<keyword evidence="8" id="KW-0597">Phosphoprotein</keyword>
<evidence type="ECO:0000313" key="23">
    <source>
        <dbReference type="Proteomes" id="UP000663131"/>
    </source>
</evidence>
<evidence type="ECO:0000256" key="3">
    <source>
        <dbReference type="ARBA" id="ARBA00004511"/>
    </source>
</evidence>
<keyword evidence="11 20" id="KW-0072">Autophagy</keyword>
<evidence type="ECO:0000256" key="6">
    <source>
        <dbReference type="ARBA" id="ARBA00018074"/>
    </source>
</evidence>
<feature type="region of interest" description="Disordered" evidence="21">
    <location>
        <begin position="18"/>
        <end position="182"/>
    </location>
</feature>
<dbReference type="Proteomes" id="UP000663131">
    <property type="component" value="Chromosome 6"/>
</dbReference>
<comment type="caution">
    <text evidence="20">Lacks conserved residue(s) required for the propagation of feature annotation.</text>
</comment>
<accession>A0A871R0U0</accession>
<comment type="subcellular location">
    <subcellularLocation>
        <location evidence="1">Cytoplasmic vesicle membrane</location>
        <topology evidence="1">Multi-pass membrane protein</topology>
    </subcellularLocation>
    <subcellularLocation>
        <location evidence="2">Endoplasmic reticulum membrane</location>
        <topology evidence="2">Multi-pass membrane protein</topology>
    </subcellularLocation>
    <subcellularLocation>
        <location evidence="4">Golgi apparatus membrane</location>
        <topology evidence="4">Multi-pass membrane protein</topology>
    </subcellularLocation>
    <subcellularLocation>
        <location evidence="3 20">Preautophagosomal structure membrane</location>
        <topology evidence="3 20">Multi-pass membrane protein</topology>
    </subcellularLocation>
</comment>
<dbReference type="GO" id="GO:0000139">
    <property type="term" value="C:Golgi membrane"/>
    <property type="evidence" value="ECO:0007669"/>
    <property type="project" value="UniProtKB-SubCell"/>
</dbReference>
<reference evidence="22" key="2">
    <citation type="journal article" name="BMC Genomics">
        <title>New genome assemblies reveal patterns of domestication and adaptation across Brettanomyces (Dekkera) species.</title>
        <authorList>
            <person name="Roach M.J."/>
            <person name="Borneman A.R."/>
        </authorList>
    </citation>
    <scope>NUCLEOTIDE SEQUENCE</scope>
    <source>
        <strain evidence="22">UCD 2041</strain>
    </source>
</reference>
<evidence type="ECO:0000256" key="5">
    <source>
        <dbReference type="ARBA" id="ARBA00006185"/>
    </source>
</evidence>